<organism evidence="2 3">
    <name type="scientific">Cryptococcus deuterogattii Ram5</name>
    <dbReference type="NCBI Taxonomy" id="1296110"/>
    <lineage>
        <taxon>Eukaryota</taxon>
        <taxon>Fungi</taxon>
        <taxon>Dikarya</taxon>
        <taxon>Basidiomycota</taxon>
        <taxon>Agaricomycotina</taxon>
        <taxon>Tremellomycetes</taxon>
        <taxon>Tremellales</taxon>
        <taxon>Cryptococcaceae</taxon>
        <taxon>Cryptococcus</taxon>
        <taxon>Cryptococcus gattii species complex</taxon>
    </lineage>
</organism>
<evidence type="ECO:0000313" key="3">
    <source>
        <dbReference type="Proteomes" id="UP000053392"/>
    </source>
</evidence>
<reference evidence="2 3" key="1">
    <citation type="submission" date="2015-01" db="EMBL/GenBank/DDBJ databases">
        <title>The Genome Sequence of Cryptococcus gattii Ram5.</title>
        <authorList>
            <consortium name="The Broad Institute Genomics Platform"/>
            <person name="Cuomo C."/>
            <person name="Litvintseva A."/>
            <person name="Chen Y."/>
            <person name="Heitman J."/>
            <person name="Sun S."/>
            <person name="Springer D."/>
            <person name="Dromer F."/>
            <person name="Young S."/>
            <person name="Zeng Q."/>
            <person name="Gargeya S."/>
            <person name="Abouelleil A."/>
            <person name="Alvarado L."/>
            <person name="Chapman S.B."/>
            <person name="Gainer-Dewar J."/>
            <person name="Goldberg J."/>
            <person name="Griggs A."/>
            <person name="Gujja S."/>
            <person name="Hansen M."/>
            <person name="Howarth C."/>
            <person name="Imamovic A."/>
            <person name="Larimer J."/>
            <person name="Murphy C."/>
            <person name="Naylor J."/>
            <person name="Pearson M."/>
            <person name="Priest M."/>
            <person name="Roberts A."/>
            <person name="Saif S."/>
            <person name="Shea T."/>
            <person name="Sykes S."/>
            <person name="Wortman J."/>
            <person name="Nusbaum C."/>
            <person name="Birren B."/>
        </authorList>
    </citation>
    <scope>NUCLEOTIDE SEQUENCE [LARGE SCALE GENOMIC DNA]</scope>
    <source>
        <strain evidence="2 3">Ram5</strain>
    </source>
</reference>
<dbReference type="AlphaFoldDB" id="A0A0D0V218"/>
<keyword evidence="3" id="KW-1185">Reference proteome</keyword>
<accession>A0A0D0V218</accession>
<dbReference type="Proteomes" id="UP000053392">
    <property type="component" value="Unassembled WGS sequence"/>
</dbReference>
<dbReference type="EMBL" id="KN847908">
    <property type="protein sequence ID" value="KIR39005.1"/>
    <property type="molecule type" value="Genomic_DNA"/>
</dbReference>
<sequence length="53" mass="6673">MDEEQQEESKEEPEENEAEKRERLQREEREDIMARLEEEERAQYVFKKTQTRE</sequence>
<evidence type="ECO:0000256" key="1">
    <source>
        <dbReference type="SAM" id="MobiDB-lite"/>
    </source>
</evidence>
<name>A0A0D0V218_9TREE</name>
<feature type="compositionally biased region" description="Acidic residues" evidence="1">
    <location>
        <begin position="1"/>
        <end position="17"/>
    </location>
</feature>
<evidence type="ECO:0000313" key="2">
    <source>
        <dbReference type="EMBL" id="KIR39005.1"/>
    </source>
</evidence>
<feature type="compositionally biased region" description="Basic and acidic residues" evidence="1">
    <location>
        <begin position="18"/>
        <end position="42"/>
    </location>
</feature>
<protein>
    <submittedName>
        <fullName evidence="2">Uncharacterized protein</fullName>
    </submittedName>
</protein>
<gene>
    <name evidence="2" type="ORF">I313_05154</name>
</gene>
<proteinExistence type="predicted"/>
<feature type="region of interest" description="Disordered" evidence="1">
    <location>
        <begin position="1"/>
        <end position="53"/>
    </location>
</feature>
<dbReference type="HOGENOM" id="CLU_3068601_0_0_1"/>